<evidence type="ECO:0000259" key="7">
    <source>
        <dbReference type="Pfam" id="PF14322"/>
    </source>
</evidence>
<dbReference type="Proteomes" id="UP000019402">
    <property type="component" value="Unassembled WGS sequence"/>
</dbReference>
<keyword evidence="5" id="KW-0998">Cell outer membrane</keyword>
<dbReference type="GO" id="GO:0009279">
    <property type="term" value="C:cell outer membrane"/>
    <property type="evidence" value="ECO:0007669"/>
    <property type="project" value="UniProtKB-SubCell"/>
</dbReference>
<evidence type="ECO:0000259" key="6">
    <source>
        <dbReference type="Pfam" id="PF07980"/>
    </source>
</evidence>
<evidence type="ECO:0000256" key="5">
    <source>
        <dbReference type="ARBA" id="ARBA00023237"/>
    </source>
</evidence>
<dbReference type="Gene3D" id="1.25.40.390">
    <property type="match status" value="1"/>
</dbReference>
<dbReference type="Pfam" id="PF14322">
    <property type="entry name" value="SusD-like_3"/>
    <property type="match status" value="1"/>
</dbReference>
<dbReference type="SUPFAM" id="SSF48452">
    <property type="entry name" value="TPR-like"/>
    <property type="match status" value="1"/>
</dbReference>
<feature type="domain" description="RagB/SusD" evidence="6">
    <location>
        <begin position="279"/>
        <end position="552"/>
    </location>
</feature>
<reference evidence="8 9" key="1">
    <citation type="journal article" date="2014" name="Genome Announc.">
        <title>Draft Genome Sequence of Cytophaga fermentans JCM 21142T, a Facultative Anaerobe Isolated from Marine Mud.</title>
        <authorList>
            <person name="Starns D."/>
            <person name="Oshima K."/>
            <person name="Suda W."/>
            <person name="Iino T."/>
            <person name="Yuki M."/>
            <person name="Inoue J."/>
            <person name="Kitamura K."/>
            <person name="Iida T."/>
            <person name="Darby A."/>
            <person name="Hattori M."/>
            <person name="Ohkuma M."/>
        </authorList>
    </citation>
    <scope>NUCLEOTIDE SEQUENCE [LARGE SCALE GENOMIC DNA]</scope>
    <source>
        <strain evidence="8 9">JCM 21142</strain>
    </source>
</reference>
<dbReference type="STRING" id="869213.GCA_000517085_01110"/>
<dbReference type="EMBL" id="BAMD01000037">
    <property type="protein sequence ID" value="GAF04083.1"/>
    <property type="molecule type" value="Genomic_DNA"/>
</dbReference>
<dbReference type="InterPro" id="IPR012944">
    <property type="entry name" value="SusD_RagB_dom"/>
</dbReference>
<comment type="caution">
    <text evidence="8">The sequence shown here is derived from an EMBL/GenBank/DDBJ whole genome shotgun (WGS) entry which is preliminary data.</text>
</comment>
<keyword evidence="3" id="KW-0732">Signal</keyword>
<comment type="subcellular location">
    <subcellularLocation>
        <location evidence="1">Cell outer membrane</location>
    </subcellularLocation>
</comment>
<gene>
    <name evidence="8" type="ORF">JCM21142_72778</name>
</gene>
<keyword evidence="4" id="KW-0472">Membrane</keyword>
<dbReference type="eggNOG" id="COG1435">
    <property type="taxonomic scope" value="Bacteria"/>
</dbReference>
<dbReference type="InterPro" id="IPR033985">
    <property type="entry name" value="SusD-like_N"/>
</dbReference>
<sequence length="553" mass="63224">MMRINIKHILLGFICSLCLVGCDFLDYEENSYLIEEDVFTDFSRTKNFLTDIYGRLPVDFGTIDGAIRGAGVDEAEHLYTTSGVQKYNDGSWSAINVVDSRWSEYYGAIRAANKFLINIQGQEFEEEKYNDGYPEMMKQFNNYPFEARFLRAFFYFELVKRYGDIPLYDDVLTEEEANQIGKSSFDDVIDFIVSECTDVAEVLPENYSSMPNGETGRATKGAALALKARALLYAASPLHNQNNDLSKWKEAAKAAKEVLDMSYELEPSYAGVVNNRSSKELIFERRQGNSRSFEVNNFPIGVQGGKTSTCPTQNLVDAYEMLNGDVFDWSNPLHANSPYANRDPRLTQTILYNGSIWKGKSIQTFKGGLNAPPLTNATVTGYYLKKYLIESIDIPPHVTPTNKEHVWVIFRLGEMYLNYAEAMNEAYGSPELDPDSYGMTALAAVNAIRERAMMPDFPAGMSQEEFRTRLRNERRVELAFEDHRFWDVRRWKVGEETKDIYGVEIEQDNYGIKTYTKVLIESRIFDDQMNLYPIPQQELFVNPKLLPQNAGWE</sequence>
<evidence type="ECO:0000256" key="3">
    <source>
        <dbReference type="ARBA" id="ARBA00022729"/>
    </source>
</evidence>
<proteinExistence type="inferred from homology"/>
<comment type="similarity">
    <text evidence="2">Belongs to the SusD family.</text>
</comment>
<dbReference type="InterPro" id="IPR011990">
    <property type="entry name" value="TPR-like_helical_dom_sf"/>
</dbReference>
<name>W7Y9C0_9BACT</name>
<organism evidence="8 9">
    <name type="scientific">Saccharicrinis fermentans DSM 9555 = JCM 21142</name>
    <dbReference type="NCBI Taxonomy" id="869213"/>
    <lineage>
        <taxon>Bacteria</taxon>
        <taxon>Pseudomonadati</taxon>
        <taxon>Bacteroidota</taxon>
        <taxon>Bacteroidia</taxon>
        <taxon>Marinilabiliales</taxon>
        <taxon>Marinilabiliaceae</taxon>
        <taxon>Saccharicrinis</taxon>
    </lineage>
</organism>
<evidence type="ECO:0000256" key="1">
    <source>
        <dbReference type="ARBA" id="ARBA00004442"/>
    </source>
</evidence>
<dbReference type="AlphaFoldDB" id="W7Y9C0"/>
<evidence type="ECO:0000256" key="2">
    <source>
        <dbReference type="ARBA" id="ARBA00006275"/>
    </source>
</evidence>
<evidence type="ECO:0000313" key="8">
    <source>
        <dbReference type="EMBL" id="GAF04083.1"/>
    </source>
</evidence>
<protein>
    <submittedName>
        <fullName evidence="8">SusD family protein</fullName>
    </submittedName>
</protein>
<keyword evidence="9" id="KW-1185">Reference proteome</keyword>
<evidence type="ECO:0000313" key="9">
    <source>
        <dbReference type="Proteomes" id="UP000019402"/>
    </source>
</evidence>
<feature type="domain" description="SusD-like N-terminal" evidence="7">
    <location>
        <begin position="79"/>
        <end position="230"/>
    </location>
</feature>
<accession>W7Y9C0</accession>
<dbReference type="RefSeq" id="WP_027471010.1">
    <property type="nucleotide sequence ID" value="NZ_BAMD01000037.1"/>
</dbReference>
<evidence type="ECO:0000256" key="4">
    <source>
        <dbReference type="ARBA" id="ARBA00023136"/>
    </source>
</evidence>
<dbReference type="Pfam" id="PF07980">
    <property type="entry name" value="SusD_RagB"/>
    <property type="match status" value="1"/>
</dbReference>